<evidence type="ECO:0000256" key="1">
    <source>
        <dbReference type="SAM" id="MobiDB-lite"/>
    </source>
</evidence>
<evidence type="ECO:0000313" key="5">
    <source>
        <dbReference type="Proteomes" id="UP000008810"/>
    </source>
</evidence>
<dbReference type="CDD" id="cd04481">
    <property type="entry name" value="RPA1_DBD_B_like"/>
    <property type="match status" value="1"/>
</dbReference>
<dbReference type="CDD" id="cd04476">
    <property type="entry name" value="RPA1_DBD_C"/>
    <property type="match status" value="1"/>
</dbReference>
<reference evidence="4" key="3">
    <citation type="submission" date="2018-08" db="UniProtKB">
        <authorList>
            <consortium name="EnsemblPlants"/>
        </authorList>
    </citation>
    <scope>IDENTIFICATION</scope>
    <source>
        <strain evidence="4">cv. Bd21</strain>
    </source>
</reference>
<dbReference type="GO" id="GO:0051321">
    <property type="term" value="P:meiotic cell cycle"/>
    <property type="evidence" value="ECO:0000318"/>
    <property type="project" value="GO_Central"/>
</dbReference>
<dbReference type="Proteomes" id="UP000008810">
    <property type="component" value="Chromosome 2"/>
</dbReference>
<dbReference type="GO" id="GO:0000724">
    <property type="term" value="P:double-strand break repair via homologous recombination"/>
    <property type="evidence" value="ECO:0000318"/>
    <property type="project" value="GO_Central"/>
</dbReference>
<dbReference type="Gramene" id="PNT73218">
    <property type="protein sequence ID" value="PNT73218"/>
    <property type="gene ID" value="BRADI_2g55313v3"/>
</dbReference>
<dbReference type="PANTHER" id="PTHR47165:SF3">
    <property type="entry name" value="RETROTRANSPOSON-LIKE PROTEIN"/>
    <property type="match status" value="1"/>
</dbReference>
<dbReference type="EMBL" id="CM000881">
    <property type="protein sequence ID" value="PNT73218.1"/>
    <property type="molecule type" value="Genomic_DNA"/>
</dbReference>
<dbReference type="InterPro" id="IPR047192">
    <property type="entry name" value="Euk_RPA1_DBD_C"/>
</dbReference>
<evidence type="ECO:0000313" key="3">
    <source>
        <dbReference type="EMBL" id="PNT73218.1"/>
    </source>
</evidence>
<feature type="compositionally biased region" description="Polar residues" evidence="1">
    <location>
        <begin position="234"/>
        <end position="251"/>
    </location>
</feature>
<sequence>SMSAAKDEFTPLSQLPLLKHRCKVRVRISRIWKNFNPNNGQVFGLDSLLIDDKGETMQAHVHPNDIKRLEERLVAGKVHALSGFMVCESKSKFMTCRNGLMMEIGAHTVNVWKAENVIGQVVEVWAIQEVPKKFRTIEFCSLRIEDLSGTEQQDVTLYGKLGYDFYAEILNKCQHGPAVGVFDGMCVRYYAGKGYMVCSSSPSKYYLDLEIPEVQQFRSKLHHPKIPIVHLPSQKGSTATDPTQESQSISKRAQELQSSWRTIKQLKDLNPFELQKNARFLCRASIVDINCTSGWCYLGCLDCRQYKLDAEVRDATGKMNLMIFADEAQRLIGVPAEDLVEENTDYTRADAVSCILGSTRVFQVAIDNRSSSFIVKWVLDDDDLELPQHSGSTQMTGRCGGPLPKEEGSSSVSSCSSHLMEVGHA</sequence>
<dbReference type="OrthoDB" id="642880at2759"/>
<dbReference type="GO" id="GO:0005662">
    <property type="term" value="C:DNA replication factor A complex"/>
    <property type="evidence" value="ECO:0000318"/>
    <property type="project" value="GO_Central"/>
</dbReference>
<dbReference type="InParanoid" id="A0A2K2DG14"/>
<dbReference type="PANTHER" id="PTHR47165">
    <property type="entry name" value="OS03G0429900 PROTEIN"/>
    <property type="match status" value="1"/>
</dbReference>
<dbReference type="SUPFAM" id="SSF50249">
    <property type="entry name" value="Nucleic acid-binding proteins"/>
    <property type="match status" value="3"/>
</dbReference>
<dbReference type="InterPro" id="IPR012340">
    <property type="entry name" value="NA-bd_OB-fold"/>
</dbReference>
<organism evidence="3">
    <name type="scientific">Brachypodium distachyon</name>
    <name type="common">Purple false brome</name>
    <name type="synonym">Trachynia distachya</name>
    <dbReference type="NCBI Taxonomy" id="15368"/>
    <lineage>
        <taxon>Eukaryota</taxon>
        <taxon>Viridiplantae</taxon>
        <taxon>Streptophyta</taxon>
        <taxon>Embryophyta</taxon>
        <taxon>Tracheophyta</taxon>
        <taxon>Spermatophyta</taxon>
        <taxon>Magnoliopsida</taxon>
        <taxon>Liliopsida</taxon>
        <taxon>Poales</taxon>
        <taxon>Poaceae</taxon>
        <taxon>BOP clade</taxon>
        <taxon>Pooideae</taxon>
        <taxon>Stipodae</taxon>
        <taxon>Brachypodieae</taxon>
        <taxon>Brachypodium</taxon>
    </lineage>
</organism>
<proteinExistence type="predicted"/>
<dbReference type="GO" id="GO:0043047">
    <property type="term" value="F:single-stranded telomeric DNA binding"/>
    <property type="evidence" value="ECO:0000318"/>
    <property type="project" value="GO_Central"/>
</dbReference>
<dbReference type="GO" id="GO:0003684">
    <property type="term" value="F:damaged DNA binding"/>
    <property type="evidence" value="ECO:0000318"/>
    <property type="project" value="GO_Central"/>
</dbReference>
<dbReference type="GO" id="GO:0006289">
    <property type="term" value="P:nucleotide-excision repair"/>
    <property type="evidence" value="ECO:0000318"/>
    <property type="project" value="GO_Central"/>
</dbReference>
<feature type="non-terminal residue" evidence="3">
    <location>
        <position position="1"/>
    </location>
</feature>
<reference evidence="3" key="2">
    <citation type="submission" date="2017-06" db="EMBL/GenBank/DDBJ databases">
        <title>WGS assembly of Brachypodium distachyon.</title>
        <authorList>
            <consortium name="The International Brachypodium Initiative"/>
            <person name="Lucas S."/>
            <person name="Harmon-Smith M."/>
            <person name="Lail K."/>
            <person name="Tice H."/>
            <person name="Grimwood J."/>
            <person name="Bruce D."/>
            <person name="Barry K."/>
            <person name="Shu S."/>
            <person name="Lindquist E."/>
            <person name="Wang M."/>
            <person name="Pitluck S."/>
            <person name="Vogel J.P."/>
            <person name="Garvin D.F."/>
            <person name="Mockler T.C."/>
            <person name="Schmutz J."/>
            <person name="Rokhsar D."/>
            <person name="Bevan M.W."/>
        </authorList>
    </citation>
    <scope>NUCLEOTIDE SEQUENCE</scope>
    <source>
        <strain evidence="3">Bd21</strain>
    </source>
</reference>
<name>A0A2K2DG14_BRADI</name>
<dbReference type="STRING" id="15368.A0A2K2DG14"/>
<accession>A0A2K2DG14</accession>
<gene>
    <name evidence="3" type="ORF">BRADI_2g55313v3</name>
</gene>
<keyword evidence="5" id="KW-1185">Reference proteome</keyword>
<feature type="domain" description="Replication protein A 70 kDa DNA-binding subunit B/D first OB fold" evidence="2">
    <location>
        <begin position="9"/>
        <end position="108"/>
    </location>
</feature>
<feature type="region of interest" description="Disordered" evidence="1">
    <location>
        <begin position="388"/>
        <end position="425"/>
    </location>
</feature>
<feature type="region of interest" description="Disordered" evidence="1">
    <location>
        <begin position="232"/>
        <end position="251"/>
    </location>
</feature>
<dbReference type="Pfam" id="PF02721">
    <property type="entry name" value="DUF223"/>
    <property type="match status" value="1"/>
</dbReference>
<dbReference type="GO" id="GO:0006260">
    <property type="term" value="P:DNA replication"/>
    <property type="evidence" value="ECO:0000318"/>
    <property type="project" value="GO_Central"/>
</dbReference>
<dbReference type="InterPro" id="IPR003871">
    <property type="entry name" value="RFA1B/D_OB_1st"/>
</dbReference>
<dbReference type="Gene3D" id="2.40.50.140">
    <property type="entry name" value="Nucleic acid-binding proteins"/>
    <property type="match status" value="4"/>
</dbReference>
<dbReference type="GO" id="GO:0007004">
    <property type="term" value="P:telomere maintenance via telomerase"/>
    <property type="evidence" value="ECO:0000318"/>
    <property type="project" value="GO_Central"/>
</dbReference>
<protein>
    <recommendedName>
        <fullName evidence="2">Replication protein A 70 kDa DNA-binding subunit B/D first OB fold domain-containing protein</fullName>
    </recommendedName>
</protein>
<dbReference type="CDD" id="cd04480">
    <property type="entry name" value="RPA1_DBD_A_like"/>
    <property type="match status" value="1"/>
</dbReference>
<reference evidence="3 4" key="1">
    <citation type="journal article" date="2010" name="Nature">
        <title>Genome sequencing and analysis of the model grass Brachypodium distachyon.</title>
        <authorList>
            <consortium name="International Brachypodium Initiative"/>
        </authorList>
    </citation>
    <scope>NUCLEOTIDE SEQUENCE [LARGE SCALE GENOMIC DNA]</scope>
    <source>
        <strain evidence="3 4">Bd21</strain>
    </source>
</reference>
<dbReference type="EnsemblPlants" id="PNT73218">
    <property type="protein sequence ID" value="PNT73218"/>
    <property type="gene ID" value="BRADI_2g55313v3"/>
</dbReference>
<evidence type="ECO:0000313" key="4">
    <source>
        <dbReference type="EnsemblPlants" id="PNT73218"/>
    </source>
</evidence>
<evidence type="ECO:0000259" key="2">
    <source>
        <dbReference type="Pfam" id="PF02721"/>
    </source>
</evidence>
<dbReference type="AlphaFoldDB" id="A0A2K2DG14"/>